<organism evidence="2 3">
    <name type="scientific">Eumeta variegata</name>
    <name type="common">Bagworm moth</name>
    <name type="synonym">Eumeta japonica</name>
    <dbReference type="NCBI Taxonomy" id="151549"/>
    <lineage>
        <taxon>Eukaryota</taxon>
        <taxon>Metazoa</taxon>
        <taxon>Ecdysozoa</taxon>
        <taxon>Arthropoda</taxon>
        <taxon>Hexapoda</taxon>
        <taxon>Insecta</taxon>
        <taxon>Pterygota</taxon>
        <taxon>Neoptera</taxon>
        <taxon>Endopterygota</taxon>
        <taxon>Lepidoptera</taxon>
        <taxon>Glossata</taxon>
        <taxon>Ditrysia</taxon>
        <taxon>Tineoidea</taxon>
        <taxon>Psychidae</taxon>
        <taxon>Oiketicinae</taxon>
        <taxon>Eumeta</taxon>
    </lineage>
</organism>
<reference evidence="2 3" key="1">
    <citation type="journal article" date="2019" name="Commun. Biol.">
        <title>The bagworm genome reveals a unique fibroin gene that provides high tensile strength.</title>
        <authorList>
            <person name="Kono N."/>
            <person name="Nakamura H."/>
            <person name="Ohtoshi R."/>
            <person name="Tomita M."/>
            <person name="Numata K."/>
            <person name="Arakawa K."/>
        </authorList>
    </citation>
    <scope>NUCLEOTIDE SEQUENCE [LARGE SCALE GENOMIC DNA]</scope>
</reference>
<comment type="caution">
    <text evidence="2">The sequence shown here is derived from an EMBL/GenBank/DDBJ whole genome shotgun (WGS) entry which is preliminary data.</text>
</comment>
<keyword evidence="3" id="KW-1185">Reference proteome</keyword>
<dbReference type="Proteomes" id="UP000299102">
    <property type="component" value="Unassembled WGS sequence"/>
</dbReference>
<evidence type="ECO:0000313" key="2">
    <source>
        <dbReference type="EMBL" id="GBP62771.1"/>
    </source>
</evidence>
<sequence length="97" mass="10485">MIGAVGLRNSHTLDEIEQRKLLLHVCILRECGCCRSPAEPAFFRAAPELTKACICLGLVQVGTMSGSDIGIESGTENNIESRDGGQNLERDRGRNQG</sequence>
<gene>
    <name evidence="2" type="ORF">EVAR_51723_1</name>
</gene>
<proteinExistence type="predicted"/>
<evidence type="ECO:0000256" key="1">
    <source>
        <dbReference type="SAM" id="MobiDB-lite"/>
    </source>
</evidence>
<name>A0A4C1XFR0_EUMVA</name>
<feature type="region of interest" description="Disordered" evidence="1">
    <location>
        <begin position="70"/>
        <end position="97"/>
    </location>
</feature>
<dbReference type="EMBL" id="BGZK01000849">
    <property type="protein sequence ID" value="GBP62771.1"/>
    <property type="molecule type" value="Genomic_DNA"/>
</dbReference>
<accession>A0A4C1XFR0</accession>
<dbReference type="AlphaFoldDB" id="A0A4C1XFR0"/>
<protein>
    <submittedName>
        <fullName evidence="2">Uncharacterized protein</fullName>
    </submittedName>
</protein>
<evidence type="ECO:0000313" key="3">
    <source>
        <dbReference type="Proteomes" id="UP000299102"/>
    </source>
</evidence>
<feature type="compositionally biased region" description="Basic and acidic residues" evidence="1">
    <location>
        <begin position="79"/>
        <end position="97"/>
    </location>
</feature>